<accession>A0ABR2KMP5</accession>
<name>A0ABR2KMP5_9EUKA</name>
<sequence>MDEKYILSLLNKYYPIDFDEITFFRDSGCISYIVSGNDHKYFLRITKKSFSETITSSLDIHLYLQNKNFFVPPIIFTKDNKATFSISYENEKRYFILYEYIKGEQSDPTIDAEELGTFIGKLHQIMKSYPGKLPICDKQFYVDRYIQIMRAKQYKNADLFASYGNILGNILKTDDGSFYLLDLDTFCYGFLLYDPALLCNVTDYFDLEENGAEKTKKIFERFTTTYEKLIPFEKDEKEAVYDIIALYHFALQATIIEIFGMDCVDNDFFDRQLSWLQKWQNQCSALKL</sequence>
<keyword evidence="2" id="KW-1185">Reference proteome</keyword>
<dbReference type="InterPro" id="IPR011009">
    <property type="entry name" value="Kinase-like_dom_sf"/>
</dbReference>
<proteinExistence type="predicted"/>
<comment type="caution">
    <text evidence="1">The sequence shown here is derived from an EMBL/GenBank/DDBJ whole genome shotgun (WGS) entry which is preliminary data.</text>
</comment>
<dbReference type="Proteomes" id="UP001470230">
    <property type="component" value="Unassembled WGS sequence"/>
</dbReference>
<evidence type="ECO:0000313" key="2">
    <source>
        <dbReference type="Proteomes" id="UP001470230"/>
    </source>
</evidence>
<organism evidence="1 2">
    <name type="scientific">Tritrichomonas musculus</name>
    <dbReference type="NCBI Taxonomy" id="1915356"/>
    <lineage>
        <taxon>Eukaryota</taxon>
        <taxon>Metamonada</taxon>
        <taxon>Parabasalia</taxon>
        <taxon>Tritrichomonadida</taxon>
        <taxon>Tritrichomonadidae</taxon>
        <taxon>Tritrichomonas</taxon>
    </lineage>
</organism>
<gene>
    <name evidence="1" type="ORF">M9Y10_029482</name>
</gene>
<dbReference type="Gene3D" id="3.30.200.20">
    <property type="entry name" value="Phosphorylase Kinase, domain 1"/>
    <property type="match status" value="1"/>
</dbReference>
<dbReference type="SUPFAM" id="SSF56112">
    <property type="entry name" value="Protein kinase-like (PK-like)"/>
    <property type="match status" value="1"/>
</dbReference>
<evidence type="ECO:0008006" key="3">
    <source>
        <dbReference type="Google" id="ProtNLM"/>
    </source>
</evidence>
<evidence type="ECO:0000313" key="1">
    <source>
        <dbReference type="EMBL" id="KAK8892258.1"/>
    </source>
</evidence>
<reference evidence="1 2" key="1">
    <citation type="submission" date="2024-04" db="EMBL/GenBank/DDBJ databases">
        <title>Tritrichomonas musculus Genome.</title>
        <authorList>
            <person name="Alves-Ferreira E."/>
            <person name="Grigg M."/>
            <person name="Lorenzi H."/>
            <person name="Galac M."/>
        </authorList>
    </citation>
    <scope>NUCLEOTIDE SEQUENCE [LARGE SCALE GENOMIC DNA]</scope>
    <source>
        <strain evidence="1 2">EAF2021</strain>
    </source>
</reference>
<dbReference type="EMBL" id="JAPFFF010000004">
    <property type="protein sequence ID" value="KAK8892258.1"/>
    <property type="molecule type" value="Genomic_DNA"/>
</dbReference>
<protein>
    <recommendedName>
        <fullName evidence="3">Aminoglycoside phosphotransferase domain-containing protein</fullName>
    </recommendedName>
</protein>